<dbReference type="InterPro" id="IPR039374">
    <property type="entry name" value="SIP_fam"/>
</dbReference>
<dbReference type="Pfam" id="PF04954">
    <property type="entry name" value="SIP"/>
    <property type="match status" value="1"/>
</dbReference>
<dbReference type="CDD" id="cd06193">
    <property type="entry name" value="siderophore_interacting"/>
    <property type="match status" value="1"/>
</dbReference>
<organism evidence="3 4">
    <name type="scientific">Reinekea thalattae</name>
    <dbReference type="NCBI Taxonomy" id="2593301"/>
    <lineage>
        <taxon>Bacteria</taxon>
        <taxon>Pseudomonadati</taxon>
        <taxon>Pseudomonadota</taxon>
        <taxon>Gammaproteobacteria</taxon>
        <taxon>Oceanospirillales</taxon>
        <taxon>Saccharospirillaceae</taxon>
        <taxon>Reinekea</taxon>
    </lineage>
</organism>
<dbReference type="InterPro" id="IPR007037">
    <property type="entry name" value="SIP_rossman_dom"/>
</dbReference>
<evidence type="ECO:0000256" key="1">
    <source>
        <dbReference type="ARBA" id="ARBA00035644"/>
    </source>
</evidence>
<protein>
    <submittedName>
        <fullName evidence="3">Siderophore-interacting protein</fullName>
    </submittedName>
</protein>
<dbReference type="Gene3D" id="2.40.30.10">
    <property type="entry name" value="Translation factors"/>
    <property type="match status" value="1"/>
</dbReference>
<dbReference type="InterPro" id="IPR013113">
    <property type="entry name" value="SIP_FAD-bd"/>
</dbReference>
<dbReference type="Proteomes" id="UP000321764">
    <property type="component" value="Unassembled WGS sequence"/>
</dbReference>
<comment type="caution">
    <text evidence="3">The sequence shown here is derived from an EMBL/GenBank/DDBJ whole genome shotgun (WGS) entry which is preliminary data.</text>
</comment>
<proteinExistence type="inferred from homology"/>
<keyword evidence="4" id="KW-1185">Reference proteome</keyword>
<dbReference type="GO" id="GO:0016491">
    <property type="term" value="F:oxidoreductase activity"/>
    <property type="evidence" value="ECO:0007669"/>
    <property type="project" value="InterPro"/>
</dbReference>
<accession>A0A5C8Z8W8</accession>
<dbReference type="PANTHER" id="PTHR30157">
    <property type="entry name" value="FERRIC REDUCTASE, NADPH-DEPENDENT"/>
    <property type="match status" value="1"/>
</dbReference>
<evidence type="ECO:0000259" key="2">
    <source>
        <dbReference type="PROSITE" id="PS51384"/>
    </source>
</evidence>
<dbReference type="Pfam" id="PF08021">
    <property type="entry name" value="FAD_binding_9"/>
    <property type="match status" value="1"/>
</dbReference>
<dbReference type="InterPro" id="IPR017938">
    <property type="entry name" value="Riboflavin_synthase-like_b-brl"/>
</dbReference>
<dbReference type="PROSITE" id="PS51384">
    <property type="entry name" value="FAD_FR"/>
    <property type="match status" value="1"/>
</dbReference>
<dbReference type="PANTHER" id="PTHR30157:SF0">
    <property type="entry name" value="NADPH-DEPENDENT FERRIC-CHELATE REDUCTASE"/>
    <property type="match status" value="1"/>
</dbReference>
<feature type="domain" description="FAD-binding FR-type" evidence="2">
    <location>
        <begin position="6"/>
        <end position="128"/>
    </location>
</feature>
<evidence type="ECO:0000313" key="4">
    <source>
        <dbReference type="Proteomes" id="UP000321764"/>
    </source>
</evidence>
<evidence type="ECO:0000313" key="3">
    <source>
        <dbReference type="EMBL" id="TXR54382.1"/>
    </source>
</evidence>
<sequence length="260" mass="28988">MPNSTPPFQPVRVIKNQQLTPNMQRITLQGDCIGQFSEQDASGYIKLLFHPNGGTDLSLLADGERPILRTYTIRSVDLSNQSIDIDLVRHLSSDPADQGFASPWAMNAQVGDVINIRGPGTLKPFALDADWFFLVADMTALPACSVVASRLPEHAKGYVLVQVESEADQQPLQLPPAMEVIWLTSADSLADTALSLPWLEGQASVWSACEFESMRQIRRYFRQQKQVPAENSYISSYWKKGANEEMHKQIKKQEAEQLGL</sequence>
<dbReference type="AlphaFoldDB" id="A0A5C8Z8W8"/>
<dbReference type="RefSeq" id="WP_147713780.1">
    <property type="nucleotide sequence ID" value="NZ_VKAD01000001.1"/>
</dbReference>
<gene>
    <name evidence="3" type="ORF">FME95_07545</name>
</gene>
<dbReference type="OrthoDB" id="9814826at2"/>
<name>A0A5C8Z8W8_9GAMM</name>
<dbReference type="EMBL" id="VKAD01000001">
    <property type="protein sequence ID" value="TXR54382.1"/>
    <property type="molecule type" value="Genomic_DNA"/>
</dbReference>
<dbReference type="Gene3D" id="3.40.50.80">
    <property type="entry name" value="Nucleotide-binding domain of ferredoxin-NADP reductase (FNR) module"/>
    <property type="match status" value="1"/>
</dbReference>
<comment type="similarity">
    <text evidence="1">Belongs to the SIP oxidoreductase family.</text>
</comment>
<dbReference type="InterPro" id="IPR039261">
    <property type="entry name" value="FNR_nucleotide-bd"/>
</dbReference>
<dbReference type="SUPFAM" id="SSF63380">
    <property type="entry name" value="Riboflavin synthase domain-like"/>
    <property type="match status" value="1"/>
</dbReference>
<reference evidence="3 4" key="1">
    <citation type="submission" date="2019-07" db="EMBL/GenBank/DDBJ databases">
        <title>Reinekea sp. strain SSH23 genome sequencing and assembly.</title>
        <authorList>
            <person name="Kim I."/>
        </authorList>
    </citation>
    <scope>NUCLEOTIDE SEQUENCE [LARGE SCALE GENOMIC DNA]</scope>
    <source>
        <strain evidence="3 4">SSH23</strain>
    </source>
</reference>
<dbReference type="InterPro" id="IPR017927">
    <property type="entry name" value="FAD-bd_FR_type"/>
</dbReference>